<dbReference type="RefSeq" id="WP_052464719.1">
    <property type="nucleotide sequence ID" value="NZ_AP014648.1"/>
</dbReference>
<dbReference type="STRING" id="1384459.GL4_3358"/>
<evidence type="ECO:0000256" key="1">
    <source>
        <dbReference type="SAM" id="Phobius"/>
    </source>
</evidence>
<keyword evidence="1" id="KW-0472">Membrane</keyword>
<dbReference type="InterPro" id="IPR046740">
    <property type="entry name" value="DUF6790"/>
</dbReference>
<dbReference type="Pfam" id="PF20589">
    <property type="entry name" value="DUF6790"/>
    <property type="match status" value="1"/>
</dbReference>
<accession>A0A0A8K7J3</accession>
<proteinExistence type="predicted"/>
<evidence type="ECO:0000313" key="2">
    <source>
        <dbReference type="EMBL" id="BAQ18781.1"/>
    </source>
</evidence>
<feature type="transmembrane region" description="Helical" evidence="1">
    <location>
        <begin position="135"/>
        <end position="154"/>
    </location>
</feature>
<name>A0A0A8K7J3_9HYPH</name>
<dbReference type="EMBL" id="AP014648">
    <property type="protein sequence ID" value="BAQ18781.1"/>
    <property type="molecule type" value="Genomic_DNA"/>
</dbReference>
<dbReference type="HOGENOM" id="CLU_119491_2_0_5"/>
<reference evidence="2 3" key="1">
    <citation type="submission" date="2014-09" db="EMBL/GenBank/DDBJ databases">
        <title>Genome sequencing of Methyloceanibacter caenitepidi Gela4.</title>
        <authorList>
            <person name="Takeuchi M."/>
            <person name="Susumu S."/>
            <person name="Kamagata Y."/>
            <person name="Oshima K."/>
            <person name="Hattori M."/>
            <person name="Iwasaki W."/>
        </authorList>
    </citation>
    <scope>NUCLEOTIDE SEQUENCE [LARGE SCALE GENOMIC DNA]</scope>
    <source>
        <strain evidence="2 3">Gela4</strain>
    </source>
</reference>
<dbReference type="AlphaFoldDB" id="A0A0A8K7J3"/>
<organism evidence="2 3">
    <name type="scientific">Methyloceanibacter caenitepidi</name>
    <dbReference type="NCBI Taxonomy" id="1384459"/>
    <lineage>
        <taxon>Bacteria</taxon>
        <taxon>Pseudomonadati</taxon>
        <taxon>Pseudomonadota</taxon>
        <taxon>Alphaproteobacteria</taxon>
        <taxon>Hyphomicrobiales</taxon>
        <taxon>Hyphomicrobiaceae</taxon>
        <taxon>Methyloceanibacter</taxon>
    </lineage>
</organism>
<feature type="transmembrane region" description="Helical" evidence="1">
    <location>
        <begin position="78"/>
        <end position="95"/>
    </location>
</feature>
<dbReference type="Proteomes" id="UP000031643">
    <property type="component" value="Chromosome"/>
</dbReference>
<feature type="transmembrane region" description="Helical" evidence="1">
    <location>
        <begin position="36"/>
        <end position="58"/>
    </location>
</feature>
<keyword evidence="1" id="KW-1133">Transmembrane helix</keyword>
<evidence type="ECO:0000313" key="3">
    <source>
        <dbReference type="Proteomes" id="UP000031643"/>
    </source>
</evidence>
<keyword evidence="1" id="KW-0812">Transmembrane</keyword>
<gene>
    <name evidence="2" type="ORF">GL4_3358</name>
</gene>
<keyword evidence="3" id="KW-1185">Reference proteome</keyword>
<dbReference type="KEGG" id="mcg:GL4_3358"/>
<protein>
    <submittedName>
        <fullName evidence="2">Conserved protein</fullName>
    </submittedName>
</protein>
<sequence>MKQLVAALPAICYAVALTLGFLEVPQPFGADGLGPTLQWMLSLGLGVPSLWAAFSHAVFADHVAQSIGWAPSPFQKEVAGANLGIGLGAIAASVLGPEAAWAMTFVAAGFLWSAASTHIADMVRSKNFAINNAGPIFWWDILTPLTLLIGLLLLHR</sequence>